<evidence type="ECO:0000313" key="2">
    <source>
        <dbReference type="EMBL" id="QIW87297.1"/>
    </source>
</evidence>
<gene>
    <name evidence="2" type="ORF">Ab1vBOLIVR1_gp102c</name>
</gene>
<sequence length="475" mass="50407">MSGNPFGGDFTDDGYAEPSAPSIPAGNVQPELVVDRILRTSYEVVRYVAQHIQQLNLISAQIDALIDIQQNLDNLQGIIDNITDIKLVAENLDSVEQIVSALPELVAVYSNLDELLQIIPQTEELVQSAQIALNETIEIRDGLLADITAEAQTLDVGEQATAIYDPVTKKITLGIPVGATGLDAWTAVVSNVMDGPRAVQRVVDWFGGSGVKPPVGMYISETGYTHNIGEATNIRGASGTGTGDMLSALYDPQNIKQDVFDRANHTGSQSMSTITGLEDAFSLCEKAINKGASNGYASLDINSKVPLSQINEALIGAMNYQGTWDASANDPEIPAASPANKGWYYVINTPGTTIIDDFSEWSLGDWIVSNGSTWDKIDSSDQVLSVNGMVGTVVLNKSHVGLENVPNKTEAQMVESGAIADALATKATSIQGSKADTAVQPGDLGNAATSNFFYGTGVPSDSFGSDGDLYFQYDA</sequence>
<accession>A0A858MR94</accession>
<protein>
    <submittedName>
        <fullName evidence="2">Putative tail fiber protein</fullName>
    </submittedName>
</protein>
<evidence type="ECO:0000313" key="3">
    <source>
        <dbReference type="Proteomes" id="UP000671973"/>
    </source>
</evidence>
<name>A0A858MR94_9CAUD</name>
<evidence type="ECO:0000256" key="1">
    <source>
        <dbReference type="SAM" id="MobiDB-lite"/>
    </source>
</evidence>
<feature type="region of interest" description="Disordered" evidence="1">
    <location>
        <begin position="1"/>
        <end position="23"/>
    </location>
</feature>
<organism evidence="2 3">
    <name type="scientific">Agrobacterium phage OLIVR1</name>
    <dbReference type="NCBI Taxonomy" id="2723769"/>
    <lineage>
        <taxon>Viruses</taxon>
        <taxon>Duplodnaviria</taxon>
        <taxon>Heunggongvirae</taxon>
        <taxon>Uroviricota</taxon>
        <taxon>Caudoviricetes</taxon>
        <taxon>Schitoviridae</taxon>
        <taxon>Oliverunavirus</taxon>
        <taxon>Oliverunavirus OLIVR1</taxon>
    </lineage>
</organism>
<reference evidence="2 3" key="1">
    <citation type="submission" date="2020-03" db="EMBL/GenBank/DDBJ databases">
        <authorList>
            <person name="Holtappels D."/>
            <person name="Bomans J.P.J."/>
            <person name="Lavigne R."/>
            <person name="Wagemans J."/>
        </authorList>
    </citation>
    <scope>NUCLEOTIDE SEQUENCE [LARGE SCALE GENOMIC DNA]</scope>
    <source>
        <strain evidence="2 3">OLIVR1</strain>
    </source>
</reference>
<keyword evidence="3" id="KW-1185">Reference proteome</keyword>
<dbReference type="Proteomes" id="UP000671973">
    <property type="component" value="Segment"/>
</dbReference>
<proteinExistence type="predicted"/>
<dbReference type="EMBL" id="MT234338">
    <property type="protein sequence ID" value="QIW87297.1"/>
    <property type="molecule type" value="Genomic_DNA"/>
</dbReference>